<feature type="transmembrane region" description="Helical" evidence="1">
    <location>
        <begin position="155"/>
        <end position="171"/>
    </location>
</feature>
<dbReference type="AlphaFoldDB" id="A0A972JGB9"/>
<feature type="domain" description="EamA" evidence="2">
    <location>
        <begin position="5"/>
        <end position="148"/>
    </location>
</feature>
<dbReference type="Proteomes" id="UP000712080">
    <property type="component" value="Unassembled WGS sequence"/>
</dbReference>
<dbReference type="Pfam" id="PF00892">
    <property type="entry name" value="EamA"/>
    <property type="match status" value="2"/>
</dbReference>
<sequence>MKSKYYLSAITAYSVWGLFSLVLRPLKTFVPLDILYNRVAACTVIIFLIIVFFRKEQLRQLKQKFASLSKKEKVKLVLWNIFMGLLLTGNWFLFIYVMNYISVRATSLSYLVCPILTALLAAILLKEKLDTFQWCGIFLGISGCGILSFGHFYDLMLSVLVALSYALYLILQKKNAGFDPVLLLSFHFLIALAALSPVAGFHLMEFHPTIFYILIVVIAVFFTVMPLWLNLFALKGLDSATVGMLINVNPIIAFTLAILYFREKASVLEIVGYSVVFVSVIVFNLKAILGRRKTQTL</sequence>
<keyword evidence="1" id="KW-0812">Transmembrane</keyword>
<feature type="transmembrane region" description="Helical" evidence="1">
    <location>
        <begin position="241"/>
        <end position="261"/>
    </location>
</feature>
<feature type="transmembrane region" description="Helical" evidence="1">
    <location>
        <begin position="183"/>
        <end position="204"/>
    </location>
</feature>
<feature type="transmembrane region" description="Helical" evidence="1">
    <location>
        <begin position="35"/>
        <end position="53"/>
    </location>
</feature>
<dbReference type="SUPFAM" id="SSF103481">
    <property type="entry name" value="Multidrug resistance efflux transporter EmrE"/>
    <property type="match status" value="2"/>
</dbReference>
<dbReference type="InterPro" id="IPR000620">
    <property type="entry name" value="EamA_dom"/>
</dbReference>
<dbReference type="RefSeq" id="WP_169527995.1">
    <property type="nucleotide sequence ID" value="NZ_JAAMPU010000107.1"/>
</dbReference>
<comment type="caution">
    <text evidence="3">The sequence shown here is derived from an EMBL/GenBank/DDBJ whole genome shotgun (WGS) entry which is preliminary data.</text>
</comment>
<feature type="domain" description="EamA" evidence="2">
    <location>
        <begin position="156"/>
        <end position="284"/>
    </location>
</feature>
<feature type="transmembrane region" description="Helical" evidence="1">
    <location>
        <begin position="108"/>
        <end position="125"/>
    </location>
</feature>
<gene>
    <name evidence="3" type="ORF">G6047_12665</name>
</gene>
<name>A0A972JGB9_9FLAO</name>
<feature type="transmembrane region" description="Helical" evidence="1">
    <location>
        <begin position="210"/>
        <end position="229"/>
    </location>
</feature>
<feature type="transmembrane region" description="Helical" evidence="1">
    <location>
        <begin position="132"/>
        <end position="149"/>
    </location>
</feature>
<dbReference type="Gene3D" id="1.10.3730.20">
    <property type="match status" value="1"/>
</dbReference>
<accession>A0A972JGB9</accession>
<feature type="transmembrane region" description="Helical" evidence="1">
    <location>
        <begin position="74"/>
        <end position="96"/>
    </location>
</feature>
<keyword evidence="1" id="KW-1133">Transmembrane helix</keyword>
<proteinExistence type="predicted"/>
<evidence type="ECO:0000313" key="3">
    <source>
        <dbReference type="EMBL" id="NMH28889.1"/>
    </source>
</evidence>
<reference evidence="3" key="1">
    <citation type="submission" date="2020-02" db="EMBL/GenBank/DDBJ databases">
        <title>Flavobacterium sp. genome.</title>
        <authorList>
            <person name="Jung H.S."/>
            <person name="Baek J.H."/>
            <person name="Jeon C.O."/>
        </authorList>
    </citation>
    <scope>NUCLEOTIDE SEQUENCE</scope>
    <source>
        <strain evidence="3">SE-s28</strain>
    </source>
</reference>
<protein>
    <submittedName>
        <fullName evidence="3">EamA family transporter</fullName>
    </submittedName>
</protein>
<dbReference type="PANTHER" id="PTHR22911:SF137">
    <property type="entry name" value="SOLUTE CARRIER FAMILY 35 MEMBER G2-RELATED"/>
    <property type="match status" value="1"/>
</dbReference>
<keyword evidence="4" id="KW-1185">Reference proteome</keyword>
<dbReference type="PANTHER" id="PTHR22911">
    <property type="entry name" value="ACYL-MALONYL CONDENSING ENZYME-RELATED"/>
    <property type="match status" value="1"/>
</dbReference>
<dbReference type="GO" id="GO:0016020">
    <property type="term" value="C:membrane"/>
    <property type="evidence" value="ECO:0007669"/>
    <property type="project" value="InterPro"/>
</dbReference>
<keyword evidence="1" id="KW-0472">Membrane</keyword>
<evidence type="ECO:0000256" key="1">
    <source>
        <dbReference type="SAM" id="Phobius"/>
    </source>
</evidence>
<organism evidence="3 4">
    <name type="scientific">Flavobacterium silvaticum</name>
    <dbReference type="NCBI Taxonomy" id="1852020"/>
    <lineage>
        <taxon>Bacteria</taxon>
        <taxon>Pseudomonadati</taxon>
        <taxon>Bacteroidota</taxon>
        <taxon>Flavobacteriia</taxon>
        <taxon>Flavobacteriales</taxon>
        <taxon>Flavobacteriaceae</taxon>
        <taxon>Flavobacterium</taxon>
    </lineage>
</organism>
<feature type="transmembrane region" description="Helical" evidence="1">
    <location>
        <begin position="267"/>
        <end position="289"/>
    </location>
</feature>
<evidence type="ECO:0000313" key="4">
    <source>
        <dbReference type="Proteomes" id="UP000712080"/>
    </source>
</evidence>
<feature type="transmembrane region" description="Helical" evidence="1">
    <location>
        <begin position="5"/>
        <end position="23"/>
    </location>
</feature>
<evidence type="ECO:0000259" key="2">
    <source>
        <dbReference type="Pfam" id="PF00892"/>
    </source>
</evidence>
<dbReference type="InterPro" id="IPR037185">
    <property type="entry name" value="EmrE-like"/>
</dbReference>
<dbReference type="EMBL" id="JAAMPU010000107">
    <property type="protein sequence ID" value="NMH28889.1"/>
    <property type="molecule type" value="Genomic_DNA"/>
</dbReference>